<feature type="domain" description="AAA+ ATPase" evidence="13">
    <location>
        <begin position="49"/>
        <end position="332"/>
    </location>
</feature>
<dbReference type="EMBL" id="RMVG01000007">
    <property type="protein sequence ID" value="RPE01021.1"/>
    <property type="molecule type" value="Genomic_DNA"/>
</dbReference>
<dbReference type="InterPro" id="IPR004491">
    <property type="entry name" value="HslU"/>
</dbReference>
<dbReference type="Pfam" id="PF07724">
    <property type="entry name" value="AAA_2"/>
    <property type="match status" value="1"/>
</dbReference>
<proteinExistence type="inferred from homology"/>
<feature type="binding site" evidence="11">
    <location>
        <position position="18"/>
    </location>
    <ligand>
        <name>ATP</name>
        <dbReference type="ChEBI" id="CHEBI:30616"/>
    </ligand>
</feature>
<sequence length="443" mass="49619">MSEMTPREIVSELNRFIIGQDGAKRAVAIALRNRWRRMQLDEELRHEVTPKNILMIGPTGVGKTEIARRLAKLANAPFIKVEATKFTEVGYVGKEVDSIIRDLTDAAVKMVRSQAIEKNKYRAEEMAEERILDVLIPPAKNNWGQPEHSSEPSAARQSFRKKLREGQLDDKEIEIDLAVAPAGVEIMAPPGMEEMTNQLQSMFQNLGGQKQKPRKLKIKDAMKLLIEEEAAKLVNPEELKQDAIEAVEQHGIVFIDEIDKICKRGQSSGPDVSREGVQRDLLPLVEGCTVSTKHGMVKTDHILFIASGAFQVASPSDLIPELQGRLPIRVELQALTVNDFERILTEPNASVTVQYKALMGTEGVNVEFTEDGIRRIAEAAWQVNETTENIGARRLHTVLERLMEDISYDASDRHGDSVTIDAEYVSKHLDELVADEDLSRFIL</sequence>
<dbReference type="GO" id="GO:0009376">
    <property type="term" value="C:HslUV protease complex"/>
    <property type="evidence" value="ECO:0007669"/>
    <property type="project" value="UniProtKB-UniRule"/>
</dbReference>
<feature type="region of interest" description="Disordered" evidence="12">
    <location>
        <begin position="139"/>
        <end position="164"/>
    </location>
</feature>
<dbReference type="InterPro" id="IPR019489">
    <property type="entry name" value="Clp_ATPase_C"/>
</dbReference>
<feature type="binding site" evidence="11">
    <location>
        <position position="393"/>
    </location>
    <ligand>
        <name>ATP</name>
        <dbReference type="ChEBI" id="CHEBI:30616"/>
    </ligand>
</feature>
<keyword evidence="4 11" id="KW-0547">Nucleotide-binding</keyword>
<dbReference type="Gene3D" id="1.10.8.60">
    <property type="match status" value="1"/>
</dbReference>
<dbReference type="HAMAP" id="MF_00249">
    <property type="entry name" value="HslU"/>
    <property type="match status" value="1"/>
</dbReference>
<dbReference type="GO" id="GO:0043335">
    <property type="term" value="P:protein unfolding"/>
    <property type="evidence" value="ECO:0007669"/>
    <property type="project" value="UniProtKB-UniRule"/>
</dbReference>
<keyword evidence="5 11" id="KW-0067">ATP-binding</keyword>
<dbReference type="CDD" id="cd19498">
    <property type="entry name" value="RecA-like_HslU"/>
    <property type="match status" value="1"/>
</dbReference>
<reference evidence="15 16" key="1">
    <citation type="submission" date="2018-11" db="EMBL/GenBank/DDBJ databases">
        <title>Whole genome sequencing of Pantoea sp. RIT388.</title>
        <authorList>
            <person name="Gan H.M."/>
            <person name="Hudson A.O."/>
        </authorList>
    </citation>
    <scope>NUCLEOTIDE SEQUENCE [LARGE SCALE GENOMIC DNA]</scope>
    <source>
        <strain evidence="15 16">RIT388</strain>
    </source>
</reference>
<dbReference type="SUPFAM" id="SSF52540">
    <property type="entry name" value="P-loop containing nucleoside triphosphate hydrolases"/>
    <property type="match status" value="1"/>
</dbReference>
<accession>A0A3N4P8L1</accession>
<evidence type="ECO:0000256" key="4">
    <source>
        <dbReference type="ARBA" id="ARBA00022741"/>
    </source>
</evidence>
<evidence type="ECO:0000313" key="16">
    <source>
        <dbReference type="Proteomes" id="UP000281332"/>
    </source>
</evidence>
<dbReference type="InterPro" id="IPR027417">
    <property type="entry name" value="P-loop_NTPase"/>
</dbReference>
<comment type="subunit">
    <text evidence="8 11">A double ring-shaped homohexamer of HslV is capped on each side by a ring-shaped HslU homohexamer. The assembly of the HslU/HslV complex is dependent on binding of ATP.</text>
</comment>
<evidence type="ECO:0000259" key="14">
    <source>
        <dbReference type="SMART" id="SM01086"/>
    </source>
</evidence>
<evidence type="ECO:0000256" key="11">
    <source>
        <dbReference type="HAMAP-Rule" id="MF_00249"/>
    </source>
</evidence>
<evidence type="ECO:0000259" key="13">
    <source>
        <dbReference type="SMART" id="SM00382"/>
    </source>
</evidence>
<dbReference type="FunFam" id="3.40.50.300:FF:000213">
    <property type="entry name" value="ATP-dependent protease ATPase subunit HslU"/>
    <property type="match status" value="1"/>
</dbReference>
<dbReference type="OrthoDB" id="9804062at2"/>
<feature type="domain" description="Clp ATPase C-terminal" evidence="14">
    <location>
        <begin position="335"/>
        <end position="434"/>
    </location>
</feature>
<name>A0A3N4P8L1_9GAMM</name>
<dbReference type="PANTHER" id="PTHR48102">
    <property type="entry name" value="ATP-DEPENDENT CLP PROTEASE ATP-BINDING SUBUNIT CLPX-LIKE, MITOCHONDRIAL-RELATED"/>
    <property type="match status" value="1"/>
</dbReference>
<dbReference type="GO" id="GO:0005524">
    <property type="term" value="F:ATP binding"/>
    <property type="evidence" value="ECO:0007669"/>
    <property type="project" value="UniProtKB-UniRule"/>
</dbReference>
<dbReference type="GO" id="GO:0008233">
    <property type="term" value="F:peptidase activity"/>
    <property type="evidence" value="ECO:0007669"/>
    <property type="project" value="InterPro"/>
</dbReference>
<dbReference type="InterPro" id="IPR050052">
    <property type="entry name" value="ATP-dep_Clp_protease_ClpX"/>
</dbReference>
<comment type="similarity">
    <text evidence="2 11">Belongs to the ClpX chaperone family. HslU subfamily.</text>
</comment>
<evidence type="ECO:0000256" key="8">
    <source>
        <dbReference type="ARBA" id="ARBA00064434"/>
    </source>
</evidence>
<evidence type="ECO:0000256" key="7">
    <source>
        <dbReference type="ARBA" id="ARBA00054052"/>
    </source>
</evidence>
<evidence type="ECO:0000313" key="15">
    <source>
        <dbReference type="EMBL" id="RPE01021.1"/>
    </source>
</evidence>
<dbReference type="FunFam" id="1.10.8.60:FF:000027">
    <property type="entry name" value="ATP-dependent protease ATPase subunit HslU"/>
    <property type="match status" value="1"/>
</dbReference>
<evidence type="ECO:0000256" key="9">
    <source>
        <dbReference type="ARBA" id="ARBA00070260"/>
    </source>
</evidence>
<dbReference type="AlphaFoldDB" id="A0A3N4P8L1"/>
<evidence type="ECO:0000256" key="2">
    <source>
        <dbReference type="ARBA" id="ARBA00009771"/>
    </source>
</evidence>
<protein>
    <recommendedName>
        <fullName evidence="9 11">ATP-dependent protease ATPase subunit HslU</fullName>
    </recommendedName>
    <alternativeName>
        <fullName evidence="10 11">Unfoldase HslU</fullName>
    </alternativeName>
</protein>
<dbReference type="NCBIfam" id="NF003544">
    <property type="entry name" value="PRK05201.1"/>
    <property type="match status" value="1"/>
</dbReference>
<comment type="subcellular location">
    <subcellularLocation>
        <location evidence="1 11">Cytoplasm</location>
    </subcellularLocation>
</comment>
<keyword evidence="6 11" id="KW-0143">Chaperone</keyword>
<dbReference type="FunFam" id="1.10.8.10:FF:000028">
    <property type="entry name" value="ATP-dependent protease ATPase subunit HslU"/>
    <property type="match status" value="2"/>
</dbReference>
<dbReference type="RefSeq" id="WP_123801039.1">
    <property type="nucleotide sequence ID" value="NZ_RMVG01000007.1"/>
</dbReference>
<dbReference type="SMART" id="SM00382">
    <property type="entry name" value="AAA"/>
    <property type="match status" value="1"/>
</dbReference>
<dbReference type="SMART" id="SM01086">
    <property type="entry name" value="ClpB_D2-small"/>
    <property type="match status" value="1"/>
</dbReference>
<evidence type="ECO:0000256" key="3">
    <source>
        <dbReference type="ARBA" id="ARBA00022490"/>
    </source>
</evidence>
<keyword evidence="16" id="KW-1185">Reference proteome</keyword>
<evidence type="ECO:0000256" key="6">
    <source>
        <dbReference type="ARBA" id="ARBA00023186"/>
    </source>
</evidence>
<gene>
    <name evidence="11 15" type="primary">hslU</name>
    <name evidence="15" type="ORF">BBB56_11250</name>
</gene>
<dbReference type="FunFam" id="3.40.50.300:FF:000220">
    <property type="entry name" value="ATP-dependent protease ATPase subunit HslU"/>
    <property type="match status" value="1"/>
</dbReference>
<keyword evidence="3 11" id="KW-0963">Cytoplasm</keyword>
<dbReference type="Proteomes" id="UP000281332">
    <property type="component" value="Unassembled WGS sequence"/>
</dbReference>
<dbReference type="GO" id="GO:0036402">
    <property type="term" value="F:proteasome-activating activity"/>
    <property type="evidence" value="ECO:0007669"/>
    <property type="project" value="UniProtKB-UniRule"/>
</dbReference>
<feature type="binding site" evidence="11">
    <location>
        <position position="321"/>
    </location>
    <ligand>
        <name>ATP</name>
        <dbReference type="ChEBI" id="CHEBI:30616"/>
    </ligand>
</feature>
<feature type="binding site" evidence="11">
    <location>
        <begin position="60"/>
        <end position="65"/>
    </location>
    <ligand>
        <name>ATP</name>
        <dbReference type="ChEBI" id="CHEBI:30616"/>
    </ligand>
</feature>
<dbReference type="InterPro" id="IPR003593">
    <property type="entry name" value="AAA+_ATPase"/>
</dbReference>
<feature type="binding site" evidence="11">
    <location>
        <position position="256"/>
    </location>
    <ligand>
        <name>ATP</name>
        <dbReference type="ChEBI" id="CHEBI:30616"/>
    </ligand>
</feature>
<organism evidence="15 16">
    <name type="scientific">Candidatus Pantoea deserta</name>
    <dbReference type="NCBI Taxonomy" id="1869313"/>
    <lineage>
        <taxon>Bacteria</taxon>
        <taxon>Pseudomonadati</taxon>
        <taxon>Pseudomonadota</taxon>
        <taxon>Gammaproteobacteria</taxon>
        <taxon>Enterobacterales</taxon>
        <taxon>Erwiniaceae</taxon>
        <taxon>Pantoea</taxon>
    </lineage>
</organism>
<dbReference type="NCBIfam" id="TIGR00390">
    <property type="entry name" value="hslU"/>
    <property type="match status" value="1"/>
</dbReference>
<evidence type="ECO:0000256" key="5">
    <source>
        <dbReference type="ARBA" id="ARBA00022840"/>
    </source>
</evidence>
<evidence type="ECO:0000256" key="1">
    <source>
        <dbReference type="ARBA" id="ARBA00004496"/>
    </source>
</evidence>
<dbReference type="GO" id="GO:0016887">
    <property type="term" value="F:ATP hydrolysis activity"/>
    <property type="evidence" value="ECO:0007669"/>
    <property type="project" value="InterPro"/>
</dbReference>
<comment type="caution">
    <text evidence="15">The sequence shown here is derived from an EMBL/GenBank/DDBJ whole genome shotgun (WGS) entry which is preliminary data.</text>
</comment>
<evidence type="ECO:0000256" key="12">
    <source>
        <dbReference type="SAM" id="MobiDB-lite"/>
    </source>
</evidence>
<evidence type="ECO:0000256" key="10">
    <source>
        <dbReference type="ARBA" id="ARBA00082554"/>
    </source>
</evidence>
<dbReference type="Gene3D" id="1.10.8.10">
    <property type="entry name" value="DNA helicase RuvA subunit, C-terminal domain"/>
    <property type="match status" value="1"/>
</dbReference>
<dbReference type="Pfam" id="PF00004">
    <property type="entry name" value="AAA"/>
    <property type="match status" value="1"/>
</dbReference>
<comment type="function">
    <text evidence="7 11">ATPase subunit of a proteasome-like degradation complex; this subunit has chaperone activity. The binding of ATP and its subsequent hydrolysis by HslU are essential for unfolding of protein substrates subsequently hydrolyzed by HslV. HslU recognizes the N-terminal part of its protein substrates and unfolds these before they are guided to HslV for hydrolysis.</text>
</comment>
<dbReference type="InterPro" id="IPR003959">
    <property type="entry name" value="ATPase_AAA_core"/>
</dbReference>
<dbReference type="PANTHER" id="PTHR48102:SF3">
    <property type="entry name" value="ATP-DEPENDENT PROTEASE ATPASE SUBUNIT HSLU"/>
    <property type="match status" value="1"/>
</dbReference>
<dbReference type="Gene3D" id="3.40.50.300">
    <property type="entry name" value="P-loop containing nucleotide triphosphate hydrolases"/>
    <property type="match status" value="2"/>
</dbReference>